<dbReference type="Proteomes" id="UP000574276">
    <property type="component" value="Unassembled WGS sequence"/>
</dbReference>
<comment type="caution">
    <text evidence="5">The sequence shown here is derived from an EMBL/GenBank/DDBJ whole genome shotgun (WGS) entry which is preliminary data.</text>
</comment>
<dbReference type="InterPro" id="IPR041492">
    <property type="entry name" value="HAD_2"/>
</dbReference>
<dbReference type="Pfam" id="PF13419">
    <property type="entry name" value="HAD_2"/>
    <property type="match status" value="1"/>
</dbReference>
<name>A0A839K124_9FIRM</name>
<dbReference type="PANTHER" id="PTHR46470:SF2">
    <property type="entry name" value="GLYCERALDEHYDE 3-PHOSPHATE PHOSPHATASE"/>
    <property type="match status" value="1"/>
</dbReference>
<evidence type="ECO:0000256" key="2">
    <source>
        <dbReference type="ARBA" id="ARBA00022723"/>
    </source>
</evidence>
<keyword evidence="3 5" id="KW-0378">Hydrolase</keyword>
<dbReference type="NCBIfam" id="TIGR01549">
    <property type="entry name" value="HAD-SF-IA-v1"/>
    <property type="match status" value="1"/>
</dbReference>
<dbReference type="InterPro" id="IPR036412">
    <property type="entry name" value="HAD-like_sf"/>
</dbReference>
<dbReference type="PANTHER" id="PTHR46470">
    <property type="entry name" value="N-ACYLNEURAMINATE-9-PHOSPHATASE"/>
    <property type="match status" value="1"/>
</dbReference>
<gene>
    <name evidence="5" type="ORF">H0486_07050</name>
</gene>
<dbReference type="Gene3D" id="3.40.50.1000">
    <property type="entry name" value="HAD superfamily/HAD-like"/>
    <property type="match status" value="1"/>
</dbReference>
<dbReference type="InterPro" id="IPR051400">
    <property type="entry name" value="HAD-like_hydrolase"/>
</dbReference>
<dbReference type="InterPro" id="IPR006439">
    <property type="entry name" value="HAD-SF_hydro_IA"/>
</dbReference>
<dbReference type="GO" id="GO:0044281">
    <property type="term" value="P:small molecule metabolic process"/>
    <property type="evidence" value="ECO:0007669"/>
    <property type="project" value="UniProtKB-ARBA"/>
</dbReference>
<keyword evidence="2" id="KW-0479">Metal-binding</keyword>
<dbReference type="AlphaFoldDB" id="A0A839K124"/>
<dbReference type="RefSeq" id="WP_228352336.1">
    <property type="nucleotide sequence ID" value="NZ_JACEGA010000001.1"/>
</dbReference>
<keyword evidence="6" id="KW-1185">Reference proteome</keyword>
<organism evidence="5 6">
    <name type="scientific">Variimorphobacter saccharofermentans</name>
    <dbReference type="NCBI Taxonomy" id="2755051"/>
    <lineage>
        <taxon>Bacteria</taxon>
        <taxon>Bacillati</taxon>
        <taxon>Bacillota</taxon>
        <taxon>Clostridia</taxon>
        <taxon>Lachnospirales</taxon>
        <taxon>Lachnospiraceae</taxon>
        <taxon>Variimorphobacter</taxon>
    </lineage>
</organism>
<reference evidence="5 6" key="1">
    <citation type="submission" date="2020-07" db="EMBL/GenBank/DDBJ databases">
        <title>Characterization and genome sequencing of isolate MD1, a novel member within the family Lachnospiraceae.</title>
        <authorList>
            <person name="Rettenmaier R."/>
            <person name="Di Bello L."/>
            <person name="Zinser C."/>
            <person name="Scheitz K."/>
            <person name="Liebl W."/>
            <person name="Zverlov V."/>
        </authorList>
    </citation>
    <scope>NUCLEOTIDE SEQUENCE [LARGE SCALE GENOMIC DNA]</scope>
    <source>
        <strain evidence="5 6">MD1</strain>
    </source>
</reference>
<dbReference type="Gene3D" id="1.10.150.520">
    <property type="match status" value="1"/>
</dbReference>
<evidence type="ECO:0000313" key="5">
    <source>
        <dbReference type="EMBL" id="MBB2182629.1"/>
    </source>
</evidence>
<dbReference type="InterPro" id="IPR023214">
    <property type="entry name" value="HAD_sf"/>
</dbReference>
<dbReference type="SUPFAM" id="SSF56784">
    <property type="entry name" value="HAD-like"/>
    <property type="match status" value="1"/>
</dbReference>
<evidence type="ECO:0000256" key="3">
    <source>
        <dbReference type="ARBA" id="ARBA00022801"/>
    </source>
</evidence>
<comment type="cofactor">
    <cofactor evidence="1">
        <name>Mg(2+)</name>
        <dbReference type="ChEBI" id="CHEBI:18420"/>
    </cofactor>
</comment>
<sequence length="220" mass="25482">MSQKKAIIFDIDNTLVDRKKAFLNLCEYFIEKYSRDYPFEGSKESLIQAMIIADADGYGGLQNFIPRIRKYWKSLPLSTEEFIVERNAVFGDLTVAYPETYEVLEKLWGKYRLGVITNGYSSVQRGKMDTVGITKYFNNIIVSGEQPWEKPDPRIFLLACENLQVKPEEAVFVGDYYPNDIVGAMNAKIMPIWITEHPDEHKDYQGIHIPRLSDLLNYFI</sequence>
<accession>A0A839K124</accession>
<dbReference type="SFLD" id="SFLDG01129">
    <property type="entry name" value="C1.5:_HAD__Beta-PGM__Phosphata"/>
    <property type="match status" value="1"/>
</dbReference>
<evidence type="ECO:0000256" key="1">
    <source>
        <dbReference type="ARBA" id="ARBA00001946"/>
    </source>
</evidence>
<dbReference type="PRINTS" id="PR00413">
    <property type="entry name" value="HADHALOGNASE"/>
</dbReference>
<evidence type="ECO:0000313" key="6">
    <source>
        <dbReference type="Proteomes" id="UP000574276"/>
    </source>
</evidence>
<evidence type="ECO:0000256" key="4">
    <source>
        <dbReference type="ARBA" id="ARBA00022842"/>
    </source>
</evidence>
<keyword evidence="4" id="KW-0460">Magnesium</keyword>
<dbReference type="EMBL" id="JACEGA010000001">
    <property type="protein sequence ID" value="MBB2182629.1"/>
    <property type="molecule type" value="Genomic_DNA"/>
</dbReference>
<dbReference type="SFLD" id="SFLDS00003">
    <property type="entry name" value="Haloacid_Dehalogenase"/>
    <property type="match status" value="1"/>
</dbReference>
<protein>
    <submittedName>
        <fullName evidence="5">HAD family hydrolase</fullName>
    </submittedName>
</protein>
<dbReference type="GO" id="GO:0016791">
    <property type="term" value="F:phosphatase activity"/>
    <property type="evidence" value="ECO:0007669"/>
    <property type="project" value="TreeGrafter"/>
</dbReference>
<proteinExistence type="predicted"/>
<dbReference type="GO" id="GO:0046872">
    <property type="term" value="F:metal ion binding"/>
    <property type="evidence" value="ECO:0007669"/>
    <property type="project" value="UniProtKB-KW"/>
</dbReference>